<feature type="transmembrane region" description="Helical" evidence="7">
    <location>
        <begin position="319"/>
        <end position="341"/>
    </location>
</feature>
<keyword evidence="10" id="KW-1185">Reference proteome</keyword>
<feature type="transmembrane region" description="Helical" evidence="7">
    <location>
        <begin position="442"/>
        <end position="461"/>
    </location>
</feature>
<evidence type="ECO:0000256" key="1">
    <source>
        <dbReference type="ARBA" id="ARBA00004141"/>
    </source>
</evidence>
<feature type="compositionally biased region" description="Pro residues" evidence="6">
    <location>
        <begin position="747"/>
        <end position="764"/>
    </location>
</feature>
<evidence type="ECO:0000313" key="9">
    <source>
        <dbReference type="EMBL" id="BEI94524.1"/>
    </source>
</evidence>
<dbReference type="Pfam" id="PF00324">
    <property type="entry name" value="AA_permease"/>
    <property type="match status" value="1"/>
</dbReference>
<feature type="transmembrane region" description="Helical" evidence="7">
    <location>
        <begin position="361"/>
        <end position="390"/>
    </location>
</feature>
<dbReference type="EMBL" id="AP028218">
    <property type="protein sequence ID" value="BEI94524.1"/>
    <property type="molecule type" value="Genomic_DNA"/>
</dbReference>
<evidence type="ECO:0000256" key="2">
    <source>
        <dbReference type="ARBA" id="ARBA00022448"/>
    </source>
</evidence>
<dbReference type="AlphaFoldDB" id="A0AA48L9Q5"/>
<evidence type="ECO:0000256" key="3">
    <source>
        <dbReference type="ARBA" id="ARBA00022692"/>
    </source>
</evidence>
<evidence type="ECO:0000256" key="4">
    <source>
        <dbReference type="ARBA" id="ARBA00022989"/>
    </source>
</evidence>
<name>A0AA48L9Q5_9TREE</name>
<feature type="transmembrane region" description="Helical" evidence="7">
    <location>
        <begin position="411"/>
        <end position="430"/>
    </location>
</feature>
<accession>A0AA48L9Q5</accession>
<reference evidence="9" key="1">
    <citation type="journal article" date="2023" name="BMC Genomics">
        <title>Chromosome-level genome assemblies of Cutaneotrichosporon spp. (Trichosporonales, Basidiomycota) reveal imbalanced evolution between nucleotide sequences and chromosome synteny.</title>
        <authorList>
            <person name="Kobayashi Y."/>
            <person name="Kayamori A."/>
            <person name="Aoki K."/>
            <person name="Shiwa Y."/>
            <person name="Matsutani M."/>
            <person name="Fujita N."/>
            <person name="Sugita T."/>
            <person name="Iwasaki W."/>
            <person name="Tanaka N."/>
            <person name="Takashima M."/>
        </authorList>
    </citation>
    <scope>NUCLEOTIDE SEQUENCE</scope>
    <source>
        <strain evidence="9">HIS019</strain>
    </source>
</reference>
<keyword evidence="2" id="KW-0813">Transport</keyword>
<dbReference type="GeneID" id="85498394"/>
<feature type="transmembrane region" description="Helical" evidence="7">
    <location>
        <begin position="138"/>
        <end position="160"/>
    </location>
</feature>
<dbReference type="RefSeq" id="XP_060459789.1">
    <property type="nucleotide sequence ID" value="XM_060603502.1"/>
</dbReference>
<feature type="transmembrane region" description="Helical" evidence="7">
    <location>
        <begin position="218"/>
        <end position="241"/>
    </location>
</feature>
<feature type="compositionally biased region" description="Basic and acidic residues" evidence="6">
    <location>
        <begin position="7"/>
        <end position="19"/>
    </location>
</feature>
<keyword evidence="5 7" id="KW-0472">Membrane</keyword>
<protein>
    <recommendedName>
        <fullName evidence="8">Amino acid permease/ SLC12A domain-containing protein</fullName>
    </recommendedName>
</protein>
<dbReference type="GO" id="GO:0016020">
    <property type="term" value="C:membrane"/>
    <property type="evidence" value="ECO:0007669"/>
    <property type="project" value="UniProtKB-SubCell"/>
</dbReference>
<feature type="transmembrane region" description="Helical" evidence="7">
    <location>
        <begin position="87"/>
        <end position="107"/>
    </location>
</feature>
<feature type="compositionally biased region" description="Low complexity" evidence="6">
    <location>
        <begin position="632"/>
        <end position="645"/>
    </location>
</feature>
<sequence>MPSNSSDEFKDNDSREDYRTQPTVGEEESRLPAGTLTDDERLRMLGYDVSLGRPLGFWSSAGLNVCHSSAIFDFIGYQAMYAYDGPLLFIIGYPFLAFFHLCLIGPFSELVSAFPVAGGMATWAWQLARNGVGGERQWAWVVAGFTLAMHLGKTISYMYAVTISLKSIYTSMAFPDSNQLTGEAAHPKEWWEPVFYLSLVSFVAILTMTRIARTSTFWIAAGIFNVIVIILTYSMLITCAVKIPTSPQAKLMDILGGNPPQNWGFPNRKKWIYPLSRMIFMGLPLRVTAIDAPIHMAEETQNPSRTVPRVLWTTCIYHYINVYILVILYIVFLIPVTNGLYATFPVVPLGGIMDIGKSGILAFAILATLCTTTQVLASTLITSRFIFALARDKGIPFSKFLARTDKHKEPWVAMTALLLAMFLATTGWLVNHQNWFSLLQAFQFYLINIPYGLPLVLYLLCRLDLRYVGRSDFSLGRLSKPCTCITIAWLSLSLIQGCLSLTVFNGKTIGAEAKDGQKASEIISFLPMVIAGLLLIFLASWFLYGRRHFVGPIRALTIWTTGQDIDPRNVSTTNPRGRAIRQYIDKKTGRTSSNEGSNPATPVRPTFSGPRTATLPSSPAKSPTLQRLLGRGTNSPSNGSPGPSTDWNTSTSPYGGPAVSVLPESGVLPHERTANYDMTRGGVSVIPESGVFPESVVDDRSMMSAAQAESQFLPEPQAAVSRARRGISFRPSTIKIGNQSYPLTQLTPPPRSPPTQTPLSPPPRGRNSLQYASALPTQIEAAMEESQLEPEPHSGLSFGAMPALEESQIHPGGSRDSFGVGDTLESRSGGNVVSIPSEEESFIEPAALAESQLHPSQ</sequence>
<proteinExistence type="predicted"/>
<feature type="region of interest" description="Disordered" evidence="6">
    <location>
        <begin position="564"/>
        <end position="663"/>
    </location>
</feature>
<feature type="region of interest" description="Disordered" evidence="6">
    <location>
        <begin position="730"/>
        <end position="769"/>
    </location>
</feature>
<keyword evidence="4 7" id="KW-1133">Transmembrane helix</keyword>
<keyword evidence="3 7" id="KW-0812">Transmembrane</keyword>
<evidence type="ECO:0000256" key="5">
    <source>
        <dbReference type="ARBA" id="ARBA00023136"/>
    </source>
</evidence>
<gene>
    <name evidence="9" type="ORF">CcaverHIS019_0700960</name>
</gene>
<dbReference type="KEGG" id="ccac:CcaHIS019_0700960"/>
<dbReference type="GO" id="GO:0022857">
    <property type="term" value="F:transmembrane transporter activity"/>
    <property type="evidence" value="ECO:0007669"/>
    <property type="project" value="InterPro"/>
</dbReference>
<dbReference type="Gene3D" id="1.20.1740.10">
    <property type="entry name" value="Amino acid/polyamine transporter I"/>
    <property type="match status" value="1"/>
</dbReference>
<feature type="compositionally biased region" description="Polar residues" evidence="6">
    <location>
        <begin position="609"/>
        <end position="625"/>
    </location>
</feature>
<evidence type="ECO:0000256" key="6">
    <source>
        <dbReference type="SAM" id="MobiDB-lite"/>
    </source>
</evidence>
<feature type="region of interest" description="Disordered" evidence="6">
    <location>
        <begin position="784"/>
        <end position="857"/>
    </location>
</feature>
<dbReference type="Proteomes" id="UP001233271">
    <property type="component" value="Chromosome 7a"/>
</dbReference>
<feature type="compositionally biased region" description="Polar residues" evidence="6">
    <location>
        <begin position="564"/>
        <end position="575"/>
    </location>
</feature>
<feature type="transmembrane region" description="Helical" evidence="7">
    <location>
        <begin position="522"/>
        <end position="544"/>
    </location>
</feature>
<dbReference type="PANTHER" id="PTHR45649:SF9">
    <property type="entry name" value="AMINO-ACID PERMEASE 2"/>
    <property type="match status" value="1"/>
</dbReference>
<evidence type="ECO:0000256" key="7">
    <source>
        <dbReference type="SAM" id="Phobius"/>
    </source>
</evidence>
<evidence type="ECO:0000313" key="10">
    <source>
        <dbReference type="Proteomes" id="UP001233271"/>
    </source>
</evidence>
<feature type="compositionally biased region" description="Polar residues" evidence="6">
    <location>
        <begin position="590"/>
        <end position="600"/>
    </location>
</feature>
<feature type="region of interest" description="Disordered" evidence="6">
    <location>
        <begin position="1"/>
        <end position="32"/>
    </location>
</feature>
<feature type="transmembrane region" description="Helical" evidence="7">
    <location>
        <begin position="194"/>
        <end position="212"/>
    </location>
</feature>
<feature type="domain" description="Amino acid permease/ SLC12A" evidence="8">
    <location>
        <begin position="73"/>
        <end position="543"/>
    </location>
</feature>
<comment type="subcellular location">
    <subcellularLocation>
        <location evidence="1">Membrane</location>
        <topology evidence="1">Multi-pass membrane protein</topology>
    </subcellularLocation>
</comment>
<dbReference type="PANTHER" id="PTHR45649">
    <property type="entry name" value="AMINO-ACID PERMEASE BAT1"/>
    <property type="match status" value="1"/>
</dbReference>
<dbReference type="InterPro" id="IPR004841">
    <property type="entry name" value="AA-permease/SLC12A_dom"/>
</dbReference>
<evidence type="ECO:0000259" key="8">
    <source>
        <dbReference type="Pfam" id="PF00324"/>
    </source>
</evidence>
<organism evidence="9 10">
    <name type="scientific">Cutaneotrichosporon cavernicola</name>
    <dbReference type="NCBI Taxonomy" id="279322"/>
    <lineage>
        <taxon>Eukaryota</taxon>
        <taxon>Fungi</taxon>
        <taxon>Dikarya</taxon>
        <taxon>Basidiomycota</taxon>
        <taxon>Agaricomycotina</taxon>
        <taxon>Tremellomycetes</taxon>
        <taxon>Trichosporonales</taxon>
        <taxon>Trichosporonaceae</taxon>
        <taxon>Cutaneotrichosporon</taxon>
    </lineage>
</organism>